<accession>A0AAU6W631</accession>
<dbReference type="InterPro" id="IPR016009">
    <property type="entry name" value="tRNA_MeTrfase_TRMD/TRM10"/>
</dbReference>
<organism evidence="19">
    <name type="scientific">Buchnera aphidicola</name>
    <name type="common">Aphis aurantii</name>
    <dbReference type="NCBI Taxonomy" id="1470492"/>
    <lineage>
        <taxon>Bacteria</taxon>
        <taxon>Pseudomonadati</taxon>
        <taxon>Pseudomonadota</taxon>
        <taxon>Gammaproteobacteria</taxon>
        <taxon>Enterobacterales</taxon>
        <taxon>Erwiniaceae</taxon>
        <taxon>Buchnera</taxon>
    </lineage>
</organism>
<dbReference type="GO" id="GO:0005829">
    <property type="term" value="C:cytosol"/>
    <property type="evidence" value="ECO:0007669"/>
    <property type="project" value="TreeGrafter"/>
</dbReference>
<dbReference type="Pfam" id="PF01746">
    <property type="entry name" value="tRNA_m1G_MT"/>
    <property type="match status" value="1"/>
</dbReference>
<evidence type="ECO:0000256" key="13">
    <source>
        <dbReference type="ARBA" id="ARBA00033392"/>
    </source>
</evidence>
<dbReference type="HAMAP" id="MF_00605">
    <property type="entry name" value="TrmD"/>
    <property type="match status" value="1"/>
</dbReference>
<reference evidence="19" key="1">
    <citation type="submission" date="2024-06" db="EMBL/GenBank/DDBJ databases">
        <title>Unveiling Genomic Reduction in Obligate Endosymbionts Buchnera of Aphids: Insights from Phylogenomic Comparative Analysis with Novel Genome Data and Co-obligate Endosymbionts.</title>
        <authorList>
            <person name="Lu C."/>
            <person name="Zou T."/>
            <person name="Liu Q."/>
            <person name="Huang X."/>
        </authorList>
    </citation>
    <scope>NUCLEOTIDE SEQUENCE</scope>
    <source>
        <strain evidence="19">Aphau13</strain>
    </source>
</reference>
<keyword evidence="9 15" id="KW-0808">Transferase</keyword>
<dbReference type="GO" id="GO:0002939">
    <property type="term" value="P:tRNA N1-guanine methylation"/>
    <property type="evidence" value="ECO:0007669"/>
    <property type="project" value="TreeGrafter"/>
</dbReference>
<evidence type="ECO:0000256" key="1">
    <source>
        <dbReference type="ARBA" id="ARBA00002634"/>
    </source>
</evidence>
<dbReference type="EMBL" id="CP135018">
    <property type="protein sequence ID" value="XAJ81146.1"/>
    <property type="molecule type" value="Genomic_DNA"/>
</dbReference>
<evidence type="ECO:0000256" key="9">
    <source>
        <dbReference type="ARBA" id="ARBA00022679"/>
    </source>
</evidence>
<name>A0AAU6W631_9GAMM</name>
<comment type="subcellular location">
    <subcellularLocation>
        <location evidence="2 15 17">Cytoplasm</location>
    </subcellularLocation>
</comment>
<comment type="catalytic activity">
    <reaction evidence="14 15 17">
        <text>guanosine(37) in tRNA + S-adenosyl-L-methionine = N(1)-methylguanosine(37) in tRNA + S-adenosyl-L-homocysteine + H(+)</text>
        <dbReference type="Rhea" id="RHEA:36899"/>
        <dbReference type="Rhea" id="RHEA-COMP:10145"/>
        <dbReference type="Rhea" id="RHEA-COMP:10147"/>
        <dbReference type="ChEBI" id="CHEBI:15378"/>
        <dbReference type="ChEBI" id="CHEBI:57856"/>
        <dbReference type="ChEBI" id="CHEBI:59789"/>
        <dbReference type="ChEBI" id="CHEBI:73542"/>
        <dbReference type="ChEBI" id="CHEBI:74269"/>
        <dbReference type="EC" id="2.1.1.228"/>
    </reaction>
</comment>
<evidence type="ECO:0000256" key="6">
    <source>
        <dbReference type="ARBA" id="ARBA00014679"/>
    </source>
</evidence>
<evidence type="ECO:0000256" key="3">
    <source>
        <dbReference type="ARBA" id="ARBA00007630"/>
    </source>
</evidence>
<dbReference type="PANTHER" id="PTHR46417">
    <property type="entry name" value="TRNA (GUANINE-N(1)-)-METHYLTRANSFERASE"/>
    <property type="match status" value="1"/>
</dbReference>
<keyword evidence="8 15" id="KW-0489">Methyltransferase</keyword>
<evidence type="ECO:0000256" key="15">
    <source>
        <dbReference type="HAMAP-Rule" id="MF_00605"/>
    </source>
</evidence>
<feature type="domain" description="tRNA methyltransferase TRMD/TRM10-type" evidence="18">
    <location>
        <begin position="11"/>
        <end position="233"/>
    </location>
</feature>
<dbReference type="CDD" id="cd18080">
    <property type="entry name" value="TrmD-like"/>
    <property type="match status" value="1"/>
</dbReference>
<evidence type="ECO:0000313" key="19">
    <source>
        <dbReference type="EMBL" id="XAJ81146.1"/>
    </source>
</evidence>
<feature type="binding site" evidence="15 16">
    <location>
        <begin position="141"/>
        <end position="146"/>
    </location>
    <ligand>
        <name>S-adenosyl-L-methionine</name>
        <dbReference type="ChEBI" id="CHEBI:59789"/>
    </ligand>
</feature>
<evidence type="ECO:0000256" key="5">
    <source>
        <dbReference type="ARBA" id="ARBA00012807"/>
    </source>
</evidence>
<dbReference type="Gene3D" id="3.40.1280.10">
    <property type="match status" value="1"/>
</dbReference>
<dbReference type="InterPro" id="IPR023148">
    <property type="entry name" value="tRNA_m1G_MeTrfase_C_sf"/>
</dbReference>
<dbReference type="InterPro" id="IPR002649">
    <property type="entry name" value="tRNA_m1G_MeTrfase_TrmD"/>
</dbReference>
<evidence type="ECO:0000256" key="8">
    <source>
        <dbReference type="ARBA" id="ARBA00022603"/>
    </source>
</evidence>
<dbReference type="PANTHER" id="PTHR46417:SF1">
    <property type="entry name" value="TRNA (GUANINE-N(1)-)-METHYLTRANSFERASE"/>
    <property type="match status" value="1"/>
</dbReference>
<evidence type="ECO:0000256" key="16">
    <source>
        <dbReference type="PIRSR" id="PIRSR000386-1"/>
    </source>
</evidence>
<evidence type="ECO:0000256" key="10">
    <source>
        <dbReference type="ARBA" id="ARBA00022691"/>
    </source>
</evidence>
<comment type="similarity">
    <text evidence="3 15 17">Belongs to the RNA methyltransferase TrmD family.</text>
</comment>
<evidence type="ECO:0000256" key="14">
    <source>
        <dbReference type="ARBA" id="ARBA00047783"/>
    </source>
</evidence>
<evidence type="ECO:0000256" key="7">
    <source>
        <dbReference type="ARBA" id="ARBA00022490"/>
    </source>
</evidence>
<dbReference type="SUPFAM" id="SSF75217">
    <property type="entry name" value="alpha/beta knot"/>
    <property type="match status" value="1"/>
</dbReference>
<protein>
    <recommendedName>
        <fullName evidence="6 15">tRNA (guanine-N(1)-)-methyltransferase</fullName>
        <ecNumber evidence="5 15">2.1.1.228</ecNumber>
    </recommendedName>
    <alternativeName>
        <fullName evidence="12 15">M1G-methyltransferase</fullName>
    </alternativeName>
    <alternativeName>
        <fullName evidence="13 15">tRNA [GM37] methyltransferase</fullName>
    </alternativeName>
</protein>
<evidence type="ECO:0000256" key="17">
    <source>
        <dbReference type="RuleBase" id="RU003464"/>
    </source>
</evidence>
<dbReference type="PIRSF" id="PIRSF000386">
    <property type="entry name" value="tRNA_mtase"/>
    <property type="match status" value="1"/>
</dbReference>
<comment type="function">
    <text evidence="1 15 17">Specifically methylates guanosine-37 in various tRNAs.</text>
</comment>
<dbReference type="InterPro" id="IPR029028">
    <property type="entry name" value="Alpha/beta_knot_MTases"/>
</dbReference>
<evidence type="ECO:0000256" key="4">
    <source>
        <dbReference type="ARBA" id="ARBA00011738"/>
    </source>
</evidence>
<dbReference type="RefSeq" id="WP_343154530.1">
    <property type="nucleotide sequence ID" value="NZ_CP135018.1"/>
</dbReference>
<evidence type="ECO:0000256" key="2">
    <source>
        <dbReference type="ARBA" id="ARBA00004496"/>
    </source>
</evidence>
<gene>
    <name evidence="15 19" type="primary">trmD</name>
    <name evidence="19" type="ORF">RJT31_02000</name>
</gene>
<dbReference type="FunFam" id="3.40.1280.10:FF:000001">
    <property type="entry name" value="tRNA (guanine-N(1)-)-methyltransferase"/>
    <property type="match status" value="1"/>
</dbReference>
<dbReference type="GO" id="GO:0052906">
    <property type="term" value="F:tRNA (guanine(37)-N1)-methyltransferase activity"/>
    <property type="evidence" value="ECO:0007669"/>
    <property type="project" value="UniProtKB-UniRule"/>
</dbReference>
<evidence type="ECO:0000256" key="11">
    <source>
        <dbReference type="ARBA" id="ARBA00022694"/>
    </source>
</evidence>
<keyword evidence="7 15" id="KW-0963">Cytoplasm</keyword>
<dbReference type="InterPro" id="IPR029026">
    <property type="entry name" value="tRNA_m1G_MTases_N"/>
</dbReference>
<proteinExistence type="inferred from homology"/>
<evidence type="ECO:0000256" key="12">
    <source>
        <dbReference type="ARBA" id="ARBA00029736"/>
    </source>
</evidence>
<dbReference type="NCBIfam" id="TIGR00088">
    <property type="entry name" value="trmD"/>
    <property type="match status" value="1"/>
</dbReference>
<evidence type="ECO:0000259" key="18">
    <source>
        <dbReference type="Pfam" id="PF01746"/>
    </source>
</evidence>
<keyword evidence="11 15" id="KW-0819">tRNA processing</keyword>
<dbReference type="FunFam" id="1.10.1270.20:FF:000001">
    <property type="entry name" value="tRNA (guanine-N(1)-)-methyltransferase"/>
    <property type="match status" value="1"/>
</dbReference>
<feature type="binding site" evidence="15 16">
    <location>
        <position position="121"/>
    </location>
    <ligand>
        <name>S-adenosyl-L-methionine</name>
        <dbReference type="ChEBI" id="CHEBI:59789"/>
    </ligand>
</feature>
<comment type="subunit">
    <text evidence="4 15 17">Homodimer.</text>
</comment>
<keyword evidence="10 15" id="KW-0949">S-adenosyl-L-methionine</keyword>
<sequence>MKKKDHHTLISFHIITIFPEMFHAISNYGVIGQAIQKNIVNLSFLNPRDFSKNKYKSIDDRPYGGGPGMLMSMQPLYLSINYSKSLLKDATVIYLSPQGITLNQNNVFQLIEKKKIIFVCGRYEGIDQRIIDSLIDEEWSIGDYILTGGELAAMVIIDSISRFIPGVINTKKSVEKESFYNNLLDYPNYTRPKEIYNMKVPDILLSGNHNKIRLWRLKQSLEKTLEKRPDLLKRKILDKEEKIILHKLKNKK</sequence>
<dbReference type="Gene3D" id="1.10.1270.20">
    <property type="entry name" value="tRNA(m1g37)methyltransferase, domain 2"/>
    <property type="match status" value="1"/>
</dbReference>
<dbReference type="EC" id="2.1.1.228" evidence="5 15"/>
<dbReference type="NCBIfam" id="NF000648">
    <property type="entry name" value="PRK00026.1"/>
    <property type="match status" value="1"/>
</dbReference>
<dbReference type="AlphaFoldDB" id="A0AAU6W631"/>